<dbReference type="EMBL" id="JH711585">
    <property type="protein sequence ID" value="EIW76895.1"/>
    <property type="molecule type" value="Genomic_DNA"/>
</dbReference>
<name>A0A5M3ME51_CONPW</name>
<dbReference type="GeneID" id="19209502"/>
<dbReference type="AlphaFoldDB" id="A0A5M3ME51"/>
<feature type="compositionally biased region" description="Basic and acidic residues" evidence="1">
    <location>
        <begin position="111"/>
        <end position="122"/>
    </location>
</feature>
<feature type="region of interest" description="Disordered" evidence="1">
    <location>
        <begin position="94"/>
        <end position="122"/>
    </location>
</feature>
<sequence>MARTGSRTGLEAVWIWPGRSSVEGIKVKYVITGQGQIGELGEIRNGSLHMNIMAMQGGYTISALNGANDGQNQGLFQPASEQLVKFIAEATQRPPTAIPEDASNEPQEVARANERDEARPQLRSDDSFMNRPAAIGRTLPGASVSGRFISKGTNPAGPSSRLQNSTNQCPDKPNMAHRLWQQLNILRALKQRGRNRGRREDATNVEEHPMTRARRPFARTVSAAREKLVVYADWRREVSHAEVPTQKSSRNMTTTETHQQISAGLSLMPTQAATRACMDWFKPSVIACVFRVLKTHRGKVNPSSKVSARGGRRGSGGLLEWSCNRGGIMNLSPKAH</sequence>
<protein>
    <submittedName>
        <fullName evidence="2">Uncharacterized protein</fullName>
    </submittedName>
</protein>
<keyword evidence="3" id="KW-1185">Reference proteome</keyword>
<evidence type="ECO:0000256" key="1">
    <source>
        <dbReference type="SAM" id="MobiDB-lite"/>
    </source>
</evidence>
<evidence type="ECO:0000313" key="2">
    <source>
        <dbReference type="EMBL" id="EIW76895.1"/>
    </source>
</evidence>
<organism evidence="2 3">
    <name type="scientific">Coniophora puteana (strain RWD-64-598)</name>
    <name type="common">Brown rot fungus</name>
    <dbReference type="NCBI Taxonomy" id="741705"/>
    <lineage>
        <taxon>Eukaryota</taxon>
        <taxon>Fungi</taxon>
        <taxon>Dikarya</taxon>
        <taxon>Basidiomycota</taxon>
        <taxon>Agaricomycotina</taxon>
        <taxon>Agaricomycetes</taxon>
        <taxon>Agaricomycetidae</taxon>
        <taxon>Boletales</taxon>
        <taxon>Coniophorineae</taxon>
        <taxon>Coniophoraceae</taxon>
        <taxon>Coniophora</taxon>
    </lineage>
</organism>
<dbReference type="KEGG" id="cput:CONPUDRAFT_76447"/>
<dbReference type="RefSeq" id="XP_007772941.1">
    <property type="nucleotide sequence ID" value="XM_007774751.1"/>
</dbReference>
<proteinExistence type="predicted"/>
<gene>
    <name evidence="2" type="ORF">CONPUDRAFT_76447</name>
</gene>
<dbReference type="Proteomes" id="UP000053558">
    <property type="component" value="Unassembled WGS sequence"/>
</dbReference>
<comment type="caution">
    <text evidence="2">The sequence shown here is derived from an EMBL/GenBank/DDBJ whole genome shotgun (WGS) entry which is preliminary data.</text>
</comment>
<accession>A0A5M3ME51</accession>
<evidence type="ECO:0000313" key="3">
    <source>
        <dbReference type="Proteomes" id="UP000053558"/>
    </source>
</evidence>
<reference evidence="3" key="1">
    <citation type="journal article" date="2012" name="Science">
        <title>The Paleozoic origin of enzymatic lignin decomposition reconstructed from 31 fungal genomes.</title>
        <authorList>
            <person name="Floudas D."/>
            <person name="Binder M."/>
            <person name="Riley R."/>
            <person name="Barry K."/>
            <person name="Blanchette R.A."/>
            <person name="Henrissat B."/>
            <person name="Martinez A.T."/>
            <person name="Otillar R."/>
            <person name="Spatafora J.W."/>
            <person name="Yadav J.S."/>
            <person name="Aerts A."/>
            <person name="Benoit I."/>
            <person name="Boyd A."/>
            <person name="Carlson A."/>
            <person name="Copeland A."/>
            <person name="Coutinho P.M."/>
            <person name="de Vries R.P."/>
            <person name="Ferreira P."/>
            <person name="Findley K."/>
            <person name="Foster B."/>
            <person name="Gaskell J."/>
            <person name="Glotzer D."/>
            <person name="Gorecki P."/>
            <person name="Heitman J."/>
            <person name="Hesse C."/>
            <person name="Hori C."/>
            <person name="Igarashi K."/>
            <person name="Jurgens J.A."/>
            <person name="Kallen N."/>
            <person name="Kersten P."/>
            <person name="Kohler A."/>
            <person name="Kuees U."/>
            <person name="Kumar T.K.A."/>
            <person name="Kuo A."/>
            <person name="LaButti K."/>
            <person name="Larrondo L.F."/>
            <person name="Lindquist E."/>
            <person name="Ling A."/>
            <person name="Lombard V."/>
            <person name="Lucas S."/>
            <person name="Lundell T."/>
            <person name="Martin R."/>
            <person name="McLaughlin D.J."/>
            <person name="Morgenstern I."/>
            <person name="Morin E."/>
            <person name="Murat C."/>
            <person name="Nagy L.G."/>
            <person name="Nolan M."/>
            <person name="Ohm R.A."/>
            <person name="Patyshakuliyeva A."/>
            <person name="Rokas A."/>
            <person name="Ruiz-Duenas F.J."/>
            <person name="Sabat G."/>
            <person name="Salamov A."/>
            <person name="Samejima M."/>
            <person name="Schmutz J."/>
            <person name="Slot J.C."/>
            <person name="St John F."/>
            <person name="Stenlid J."/>
            <person name="Sun H."/>
            <person name="Sun S."/>
            <person name="Syed K."/>
            <person name="Tsang A."/>
            <person name="Wiebenga A."/>
            <person name="Young D."/>
            <person name="Pisabarro A."/>
            <person name="Eastwood D.C."/>
            <person name="Martin F."/>
            <person name="Cullen D."/>
            <person name="Grigoriev I.V."/>
            <person name="Hibbett D.S."/>
        </authorList>
    </citation>
    <scope>NUCLEOTIDE SEQUENCE [LARGE SCALE GENOMIC DNA]</scope>
    <source>
        <strain evidence="3">RWD-64-598 SS2</strain>
    </source>
</reference>